<dbReference type="Gene3D" id="1.10.1450.10">
    <property type="entry name" value="Tetraspanin"/>
    <property type="match status" value="1"/>
</dbReference>
<dbReference type="SUPFAM" id="SSF48652">
    <property type="entry name" value="Tetraspanin"/>
    <property type="match status" value="1"/>
</dbReference>
<dbReference type="InterPro" id="IPR018499">
    <property type="entry name" value="Tetraspanin/Peripherin"/>
</dbReference>
<keyword evidence="2 5" id="KW-0812">Transmembrane</keyword>
<evidence type="ECO:0000256" key="5">
    <source>
        <dbReference type="SAM" id="Phobius"/>
    </source>
</evidence>
<accession>A0A0C2IZE7</accession>
<keyword evidence="7" id="KW-1185">Reference proteome</keyword>
<comment type="subcellular location">
    <subcellularLocation>
        <location evidence="1">Membrane</location>
        <topology evidence="1">Multi-pass membrane protein</topology>
    </subcellularLocation>
</comment>
<dbReference type="GO" id="GO:0016020">
    <property type="term" value="C:membrane"/>
    <property type="evidence" value="ECO:0007669"/>
    <property type="project" value="UniProtKB-SubCell"/>
</dbReference>
<evidence type="ECO:0000256" key="4">
    <source>
        <dbReference type="ARBA" id="ARBA00023136"/>
    </source>
</evidence>
<name>A0A0C2IZE7_THEKT</name>
<reference evidence="6 7" key="1">
    <citation type="journal article" date="2014" name="Genome Biol. Evol.">
        <title>The genome of the myxosporean Thelohanellus kitauei shows adaptations to nutrient acquisition within its fish host.</title>
        <authorList>
            <person name="Yang Y."/>
            <person name="Xiong J."/>
            <person name="Zhou Z."/>
            <person name="Huo F."/>
            <person name="Miao W."/>
            <person name="Ran C."/>
            <person name="Liu Y."/>
            <person name="Zhang J."/>
            <person name="Feng J."/>
            <person name="Wang M."/>
            <person name="Wang M."/>
            <person name="Wang L."/>
            <person name="Yao B."/>
        </authorList>
    </citation>
    <scope>NUCLEOTIDE SEQUENCE [LARGE SCALE GENOMIC DNA]</scope>
    <source>
        <strain evidence="6">Wuqing</strain>
    </source>
</reference>
<dbReference type="Proteomes" id="UP000031668">
    <property type="component" value="Unassembled WGS sequence"/>
</dbReference>
<evidence type="ECO:0000313" key="6">
    <source>
        <dbReference type="EMBL" id="KII62162.1"/>
    </source>
</evidence>
<protein>
    <recommendedName>
        <fullName evidence="8">Tetraspanin</fullName>
    </recommendedName>
</protein>
<feature type="transmembrane region" description="Helical" evidence="5">
    <location>
        <begin position="182"/>
        <end position="202"/>
    </location>
</feature>
<evidence type="ECO:0008006" key="8">
    <source>
        <dbReference type="Google" id="ProtNLM"/>
    </source>
</evidence>
<evidence type="ECO:0000256" key="1">
    <source>
        <dbReference type="ARBA" id="ARBA00004141"/>
    </source>
</evidence>
<evidence type="ECO:0000313" key="7">
    <source>
        <dbReference type="Proteomes" id="UP000031668"/>
    </source>
</evidence>
<dbReference type="OrthoDB" id="5969951at2759"/>
<comment type="caution">
    <text evidence="6">The sequence shown here is derived from an EMBL/GenBank/DDBJ whole genome shotgun (WGS) entry which is preliminary data.</text>
</comment>
<dbReference type="EMBL" id="JWZT01005098">
    <property type="protein sequence ID" value="KII62162.1"/>
    <property type="molecule type" value="Genomic_DNA"/>
</dbReference>
<keyword evidence="3 5" id="KW-1133">Transmembrane helix</keyword>
<dbReference type="AlphaFoldDB" id="A0A0C2IZE7"/>
<dbReference type="InterPro" id="IPR008952">
    <property type="entry name" value="Tetraspanin_EC2_sf"/>
</dbReference>
<keyword evidence="4 5" id="KW-0472">Membrane</keyword>
<feature type="transmembrane region" description="Helical" evidence="5">
    <location>
        <begin position="46"/>
        <end position="68"/>
    </location>
</feature>
<feature type="transmembrane region" description="Helical" evidence="5">
    <location>
        <begin position="75"/>
        <end position="96"/>
    </location>
</feature>
<sequence length="206" mass="23558">MILRIIGFVALFIVFCISSTEAAFSLFLYYFGVNFCTEFTKYNLLTILTVFGFIYGILAIVGLVGLGFRKRSFNYIYGIIFSFLIIFPMVVSILFVKRLIEIETILNKCSENKLSLKELKYNKFINYVQREYKCCGIFYTDDWKEKEFPPTCCADEPQVCQDPVPEICALHLKKLVVQFGNLIVGGLCMAIALTPVVIICVIKSLY</sequence>
<gene>
    <name evidence="6" type="ORF">RF11_07080</name>
</gene>
<organism evidence="6 7">
    <name type="scientific">Thelohanellus kitauei</name>
    <name type="common">Myxosporean</name>
    <dbReference type="NCBI Taxonomy" id="669202"/>
    <lineage>
        <taxon>Eukaryota</taxon>
        <taxon>Metazoa</taxon>
        <taxon>Cnidaria</taxon>
        <taxon>Myxozoa</taxon>
        <taxon>Myxosporea</taxon>
        <taxon>Bivalvulida</taxon>
        <taxon>Platysporina</taxon>
        <taxon>Myxobolidae</taxon>
        <taxon>Thelohanellus</taxon>
    </lineage>
</organism>
<dbReference type="Pfam" id="PF00335">
    <property type="entry name" value="Tetraspanin"/>
    <property type="match status" value="1"/>
</dbReference>
<evidence type="ECO:0000256" key="3">
    <source>
        <dbReference type="ARBA" id="ARBA00022989"/>
    </source>
</evidence>
<evidence type="ECO:0000256" key="2">
    <source>
        <dbReference type="ARBA" id="ARBA00022692"/>
    </source>
</evidence>
<proteinExistence type="predicted"/>